<dbReference type="Proteomes" id="UP000292704">
    <property type="component" value="Unassembled WGS sequence"/>
</dbReference>
<dbReference type="InterPro" id="IPR005149">
    <property type="entry name" value="Tscrpt_reg_PadR_N"/>
</dbReference>
<evidence type="ECO:0000313" key="2">
    <source>
        <dbReference type="EMBL" id="RZH68178.1"/>
    </source>
</evidence>
<sequence length="166" mass="18501">MYENSPAVESVLDELTRRLLADSQSEPSDPALESTEDAPKDIERQLDELVAQVHGAFPADDVQFDEAMIRDNLEELLLVLIALHGETHGKELISALTSLFETQLSPGTVYPTLHELEEADVLSMHAKVRTKEYSIADEAYVRATVEQTMVQHLAFGLLLYAVLPRL</sequence>
<dbReference type="OrthoDB" id="56053at2157"/>
<dbReference type="RefSeq" id="WP_130169247.1">
    <property type="nucleotide sequence ID" value="NZ_SHMR01000001.1"/>
</dbReference>
<dbReference type="InterPro" id="IPR036388">
    <property type="entry name" value="WH-like_DNA-bd_sf"/>
</dbReference>
<dbReference type="SUPFAM" id="SSF46785">
    <property type="entry name" value="Winged helix' DNA-binding domain"/>
    <property type="match status" value="1"/>
</dbReference>
<protein>
    <submittedName>
        <fullName evidence="2">PadR family transcriptional regulator</fullName>
    </submittedName>
</protein>
<organism evidence="2 3">
    <name type="scientific">Natrinema altunense</name>
    <dbReference type="NCBI Taxonomy" id="222984"/>
    <lineage>
        <taxon>Archaea</taxon>
        <taxon>Methanobacteriati</taxon>
        <taxon>Methanobacteriota</taxon>
        <taxon>Stenosarchaea group</taxon>
        <taxon>Halobacteria</taxon>
        <taxon>Halobacteriales</taxon>
        <taxon>Natrialbaceae</taxon>
        <taxon>Natrinema</taxon>
    </lineage>
</organism>
<dbReference type="InterPro" id="IPR036390">
    <property type="entry name" value="WH_DNA-bd_sf"/>
</dbReference>
<accession>A0A482XWM0</accession>
<dbReference type="EMBL" id="SHMR01000001">
    <property type="protein sequence ID" value="RZH68178.1"/>
    <property type="molecule type" value="Genomic_DNA"/>
</dbReference>
<proteinExistence type="predicted"/>
<name>A0A482XWM0_9EURY</name>
<reference evidence="2 3" key="1">
    <citation type="submission" date="2019-02" db="EMBL/GenBank/DDBJ databases">
        <title>Genome analysis provides insights into bioremediation potentialities and Haloocin production by Natrinema altunense strain 4.1R isolated from Chott Douz in Tunisian desert.</title>
        <authorList>
            <person name="Najjari A."/>
            <person name="Youssef N."/>
            <person name="Ben Dhia O."/>
            <person name="Ferjani R."/>
            <person name="El Hidri D."/>
            <person name="Ouzari H.I."/>
            <person name="Cherif A."/>
        </authorList>
    </citation>
    <scope>NUCLEOTIDE SEQUENCE [LARGE SCALE GENOMIC DNA]</scope>
    <source>
        <strain evidence="2 3">4.1R</strain>
    </source>
</reference>
<gene>
    <name evidence="2" type="ORF">ELS17_01525</name>
</gene>
<dbReference type="AlphaFoldDB" id="A0A482XWM0"/>
<comment type="caution">
    <text evidence="2">The sequence shown here is derived from an EMBL/GenBank/DDBJ whole genome shotgun (WGS) entry which is preliminary data.</text>
</comment>
<feature type="domain" description="Transcription regulator PadR N-terminal" evidence="1">
    <location>
        <begin position="78"/>
        <end position="137"/>
    </location>
</feature>
<evidence type="ECO:0000259" key="1">
    <source>
        <dbReference type="Pfam" id="PF03551"/>
    </source>
</evidence>
<dbReference type="Gene3D" id="1.10.10.10">
    <property type="entry name" value="Winged helix-like DNA-binding domain superfamily/Winged helix DNA-binding domain"/>
    <property type="match status" value="1"/>
</dbReference>
<evidence type="ECO:0000313" key="3">
    <source>
        <dbReference type="Proteomes" id="UP000292704"/>
    </source>
</evidence>
<dbReference type="Pfam" id="PF03551">
    <property type="entry name" value="PadR"/>
    <property type="match status" value="1"/>
</dbReference>